<protein>
    <recommendedName>
        <fullName evidence="3">Helix-turn-helix domain-containing protein</fullName>
    </recommendedName>
</protein>
<gene>
    <name evidence="2" type="ORF">LCGC14_0231210</name>
</gene>
<evidence type="ECO:0000256" key="1">
    <source>
        <dbReference type="SAM" id="MobiDB-lite"/>
    </source>
</evidence>
<dbReference type="EMBL" id="LAZR01000113">
    <property type="protein sequence ID" value="KKN90009.1"/>
    <property type="molecule type" value="Genomic_DNA"/>
</dbReference>
<accession>A0A0F9UEC1</accession>
<name>A0A0F9UEC1_9ZZZZ</name>
<feature type="region of interest" description="Disordered" evidence="1">
    <location>
        <begin position="69"/>
        <end position="91"/>
    </location>
</feature>
<organism evidence="2">
    <name type="scientific">marine sediment metagenome</name>
    <dbReference type="NCBI Taxonomy" id="412755"/>
    <lineage>
        <taxon>unclassified sequences</taxon>
        <taxon>metagenomes</taxon>
        <taxon>ecological metagenomes</taxon>
    </lineage>
</organism>
<dbReference type="AlphaFoldDB" id="A0A0F9UEC1"/>
<sequence>MKYDPEDLLTIKDVCTLFGKGHMTIWKWRKKLDMPTIIIPGDARHSVRFEKQQLVKWAKEKGKKIVYNLKSPKERTSKKASKTKLRRQKLV</sequence>
<evidence type="ECO:0008006" key="3">
    <source>
        <dbReference type="Google" id="ProtNLM"/>
    </source>
</evidence>
<evidence type="ECO:0000313" key="2">
    <source>
        <dbReference type="EMBL" id="KKN90009.1"/>
    </source>
</evidence>
<reference evidence="2" key="1">
    <citation type="journal article" date="2015" name="Nature">
        <title>Complex archaea that bridge the gap between prokaryotes and eukaryotes.</title>
        <authorList>
            <person name="Spang A."/>
            <person name="Saw J.H."/>
            <person name="Jorgensen S.L."/>
            <person name="Zaremba-Niedzwiedzka K."/>
            <person name="Martijn J."/>
            <person name="Lind A.E."/>
            <person name="van Eijk R."/>
            <person name="Schleper C."/>
            <person name="Guy L."/>
            <person name="Ettema T.J."/>
        </authorList>
    </citation>
    <scope>NUCLEOTIDE SEQUENCE</scope>
</reference>
<feature type="compositionally biased region" description="Basic residues" evidence="1">
    <location>
        <begin position="78"/>
        <end position="91"/>
    </location>
</feature>
<proteinExistence type="predicted"/>
<comment type="caution">
    <text evidence="2">The sequence shown here is derived from an EMBL/GenBank/DDBJ whole genome shotgun (WGS) entry which is preliminary data.</text>
</comment>